<dbReference type="PANTHER" id="PTHR43031:SF7">
    <property type="entry name" value="NITRIC OXIDE REDUCTASE FLRD-NAD(+) REDUCTASE"/>
    <property type="match status" value="1"/>
</dbReference>
<accession>A0A832I3C5</accession>
<dbReference type="InterPro" id="IPR001763">
    <property type="entry name" value="Rhodanese-like_dom"/>
</dbReference>
<protein>
    <submittedName>
        <fullName evidence="2">Sulfurtransferase</fullName>
    </submittedName>
</protein>
<keyword evidence="2" id="KW-0808">Transferase</keyword>
<dbReference type="InterPro" id="IPR050229">
    <property type="entry name" value="GlpE_sulfurtransferase"/>
</dbReference>
<dbReference type="Pfam" id="PF00581">
    <property type="entry name" value="Rhodanese"/>
    <property type="match status" value="1"/>
</dbReference>
<name>A0A832I3C5_UNCEI</name>
<organism evidence="2">
    <name type="scientific">Eiseniibacteriota bacterium</name>
    <dbReference type="NCBI Taxonomy" id="2212470"/>
    <lineage>
        <taxon>Bacteria</taxon>
        <taxon>Candidatus Eiseniibacteriota</taxon>
    </lineage>
</organism>
<dbReference type="EMBL" id="DSQF01000006">
    <property type="protein sequence ID" value="HGZ42565.1"/>
    <property type="molecule type" value="Genomic_DNA"/>
</dbReference>
<dbReference type="PROSITE" id="PS50206">
    <property type="entry name" value="RHODANESE_3"/>
    <property type="match status" value="1"/>
</dbReference>
<dbReference type="SUPFAM" id="SSF52821">
    <property type="entry name" value="Rhodanese/Cell cycle control phosphatase"/>
    <property type="match status" value="1"/>
</dbReference>
<evidence type="ECO:0000313" key="2">
    <source>
        <dbReference type="EMBL" id="HGZ42565.1"/>
    </source>
</evidence>
<dbReference type="InterPro" id="IPR036873">
    <property type="entry name" value="Rhodanese-like_dom_sf"/>
</dbReference>
<dbReference type="Gene3D" id="3.40.250.10">
    <property type="entry name" value="Rhodanese-like domain"/>
    <property type="match status" value="1"/>
</dbReference>
<dbReference type="PANTHER" id="PTHR43031">
    <property type="entry name" value="FAD-DEPENDENT OXIDOREDUCTASE"/>
    <property type="match status" value="1"/>
</dbReference>
<reference evidence="2" key="1">
    <citation type="journal article" date="2020" name="mSystems">
        <title>Genome- and Community-Level Interaction Insights into Carbon Utilization and Element Cycling Functions of Hydrothermarchaeota in Hydrothermal Sediment.</title>
        <authorList>
            <person name="Zhou Z."/>
            <person name="Liu Y."/>
            <person name="Xu W."/>
            <person name="Pan J."/>
            <person name="Luo Z.H."/>
            <person name="Li M."/>
        </authorList>
    </citation>
    <scope>NUCLEOTIDE SEQUENCE [LARGE SCALE GENOMIC DNA]</scope>
    <source>
        <strain evidence="2">SpSt-381</strain>
    </source>
</reference>
<dbReference type="CDD" id="cd00158">
    <property type="entry name" value="RHOD"/>
    <property type="match status" value="1"/>
</dbReference>
<comment type="caution">
    <text evidence="2">The sequence shown here is derived from an EMBL/GenBank/DDBJ whole genome shotgun (WGS) entry which is preliminary data.</text>
</comment>
<feature type="domain" description="Rhodanese" evidence="1">
    <location>
        <begin position="43"/>
        <end position="133"/>
    </location>
</feature>
<sequence length="137" mass="15144">MGHGNEQHRHAPHHGPRFLALVEDAKTRVREMSVDEYRRRVAAGETWILVDAREDHEWAKGRLPGAIHLGKGIIERDIERTFADPATPIVCYCGGGYRSALVCDNLQKMGYTNVVSLAGGFRGWAGAGLPIEDGEPR</sequence>
<dbReference type="AlphaFoldDB" id="A0A832I3C5"/>
<evidence type="ECO:0000259" key="1">
    <source>
        <dbReference type="PROSITE" id="PS50206"/>
    </source>
</evidence>
<dbReference type="SMART" id="SM00450">
    <property type="entry name" value="RHOD"/>
    <property type="match status" value="1"/>
</dbReference>
<gene>
    <name evidence="2" type="ORF">ENR23_03910</name>
</gene>
<dbReference type="GO" id="GO:0016740">
    <property type="term" value="F:transferase activity"/>
    <property type="evidence" value="ECO:0007669"/>
    <property type="project" value="UniProtKB-KW"/>
</dbReference>
<proteinExistence type="predicted"/>